<dbReference type="EMBL" id="JAPDMZ010000118">
    <property type="protein sequence ID" value="KAK0549219.1"/>
    <property type="molecule type" value="Genomic_DNA"/>
</dbReference>
<feature type="compositionally biased region" description="Basic and acidic residues" evidence="1">
    <location>
        <begin position="77"/>
        <end position="94"/>
    </location>
</feature>
<accession>A0AAN6JR31</accession>
<evidence type="ECO:0000256" key="1">
    <source>
        <dbReference type="SAM" id="MobiDB-lite"/>
    </source>
</evidence>
<organism evidence="2 3">
    <name type="scientific">Tilletia horrida</name>
    <dbReference type="NCBI Taxonomy" id="155126"/>
    <lineage>
        <taxon>Eukaryota</taxon>
        <taxon>Fungi</taxon>
        <taxon>Dikarya</taxon>
        <taxon>Basidiomycota</taxon>
        <taxon>Ustilaginomycotina</taxon>
        <taxon>Exobasidiomycetes</taxon>
        <taxon>Tilletiales</taxon>
        <taxon>Tilletiaceae</taxon>
        <taxon>Tilletia</taxon>
    </lineage>
</organism>
<proteinExistence type="predicted"/>
<feature type="compositionally biased region" description="Polar residues" evidence="1">
    <location>
        <begin position="19"/>
        <end position="36"/>
    </location>
</feature>
<gene>
    <name evidence="2" type="ORF">OC846_004173</name>
</gene>
<evidence type="ECO:0000313" key="2">
    <source>
        <dbReference type="EMBL" id="KAK0549219.1"/>
    </source>
</evidence>
<feature type="compositionally biased region" description="Polar residues" evidence="1">
    <location>
        <begin position="57"/>
        <end position="67"/>
    </location>
</feature>
<comment type="caution">
    <text evidence="2">The sequence shown here is derived from an EMBL/GenBank/DDBJ whole genome shotgun (WGS) entry which is preliminary data.</text>
</comment>
<feature type="region of interest" description="Disordered" evidence="1">
    <location>
        <begin position="1"/>
        <end position="94"/>
    </location>
</feature>
<keyword evidence="3" id="KW-1185">Reference proteome</keyword>
<name>A0AAN6JR31_9BASI</name>
<dbReference type="AlphaFoldDB" id="A0AAN6JR31"/>
<sequence>MNSTKTPKGQAPGGVKATPKQTVKPTSKPLTKSPVTTKLDADHILLGQDANAPRPTATPSTKTQASGKKTVLVPKTIPKDSEPAPLLGKRELELSSRRDPDTIKKMTKAVTISESPCVCTFQRTCPSHKNYHSLAALNLRKKDVRKLEDLDIWPANEDHELWTVYNPPPKKDAKKGAKRTSKTKAAPTQDLVDKKTAAPFKTKAVDHIIELHEVERAYYRAQEAWEQHYPAVKTAPRNEIEKKLIEIFNSRDNLCGVPTNFNGWKYQFLRLAGDDDVITQLKRSDSGTSAHLRPNDRAFIRLDRTILSLWMDTVKLNQDEPMVKKLPDISRPGIISGSLKAYYENRLDARMRILEQLSEAAATSKGYAEIYLWIIEALEEDKKRFDEMQARVEQDFLMLSQTLDKELNKNDEMALEKIIADREARGLDDDYESDWEEDV</sequence>
<evidence type="ECO:0000313" key="3">
    <source>
        <dbReference type="Proteomes" id="UP001176517"/>
    </source>
</evidence>
<feature type="region of interest" description="Disordered" evidence="1">
    <location>
        <begin position="165"/>
        <end position="190"/>
    </location>
</feature>
<dbReference type="Proteomes" id="UP001176517">
    <property type="component" value="Unassembled WGS sequence"/>
</dbReference>
<protein>
    <submittedName>
        <fullName evidence="2">Uncharacterized protein</fullName>
    </submittedName>
</protein>
<reference evidence="2" key="1">
    <citation type="journal article" date="2023" name="PhytoFront">
        <title>Draft Genome Resources of Seven Strains of Tilletia horrida, Causal Agent of Kernel Smut of Rice.</title>
        <authorList>
            <person name="Khanal S."/>
            <person name="Antony Babu S."/>
            <person name="Zhou X.G."/>
        </authorList>
    </citation>
    <scope>NUCLEOTIDE SEQUENCE</scope>
    <source>
        <strain evidence="2">TX6</strain>
    </source>
</reference>